<name>A0A9P0VWS0_9ASCO</name>
<dbReference type="Proteomes" id="UP000837801">
    <property type="component" value="Unassembled WGS sequence"/>
</dbReference>
<organism evidence="2 3">
    <name type="scientific">[Candida] railenensis</name>
    <dbReference type="NCBI Taxonomy" id="45579"/>
    <lineage>
        <taxon>Eukaryota</taxon>
        <taxon>Fungi</taxon>
        <taxon>Dikarya</taxon>
        <taxon>Ascomycota</taxon>
        <taxon>Saccharomycotina</taxon>
        <taxon>Pichiomycetes</taxon>
        <taxon>Debaryomycetaceae</taxon>
        <taxon>Kurtzmaniella</taxon>
    </lineage>
</organism>
<reference evidence="2" key="1">
    <citation type="submission" date="2022-03" db="EMBL/GenBank/DDBJ databases">
        <authorList>
            <person name="Legras J.-L."/>
            <person name="Devillers H."/>
            <person name="Grondin C."/>
        </authorList>
    </citation>
    <scope>NUCLEOTIDE SEQUENCE</scope>
    <source>
        <strain evidence="2">CLIB 1423</strain>
    </source>
</reference>
<dbReference type="OrthoDB" id="4025787at2759"/>
<evidence type="ECO:0000256" key="1">
    <source>
        <dbReference type="SAM" id="MobiDB-lite"/>
    </source>
</evidence>
<sequence length="344" mass="38538">MIPQPPANGRKLWRVPRKPLSTSNPVHNSSRECLENSLKIVAAGKAYSTKRPPLRRPKNQPGKPKDFVFVDLSPVRSDEEVASKKQKVSTSTSSVTAKSYPANVSPISEASNDTFSISSDEESMFSLYDSSMNNANNDFNNFINQQQPVTINTSTMPLFTMPEAGLGLSMDDFQFDMSSFNSQFNAYPYPQQAQQQDSIKTPYMSTAPVMATPERRRAASTSFEYKTPSPKKPTLNHRHTITEITPNTQGLEAFMMFNDQMPIPYNNHKEIIPEFTHTTVPRTVAAAADAFDMNVNNQYSPITDDSEVEDFQNTKLGKAIEFSSYDNSMLQKQQTFDLSAFVAF</sequence>
<feature type="region of interest" description="Disordered" evidence="1">
    <location>
        <begin position="44"/>
        <end position="67"/>
    </location>
</feature>
<feature type="region of interest" description="Disordered" evidence="1">
    <location>
        <begin position="1"/>
        <end position="31"/>
    </location>
</feature>
<gene>
    <name evidence="2" type="ORF">CLIB1423_03S00188</name>
</gene>
<keyword evidence="3" id="KW-1185">Reference proteome</keyword>
<evidence type="ECO:0000313" key="2">
    <source>
        <dbReference type="EMBL" id="CAH2351129.1"/>
    </source>
</evidence>
<dbReference type="AlphaFoldDB" id="A0A9P0VWS0"/>
<accession>A0A9P0VWS0</accession>
<proteinExistence type="predicted"/>
<protein>
    <submittedName>
        <fullName evidence="2">Uncharacterized protein</fullName>
    </submittedName>
</protein>
<comment type="caution">
    <text evidence="2">The sequence shown here is derived from an EMBL/GenBank/DDBJ whole genome shotgun (WGS) entry which is preliminary data.</text>
</comment>
<dbReference type="EMBL" id="CAKXYY010000003">
    <property type="protein sequence ID" value="CAH2351129.1"/>
    <property type="molecule type" value="Genomic_DNA"/>
</dbReference>
<evidence type="ECO:0000313" key="3">
    <source>
        <dbReference type="Proteomes" id="UP000837801"/>
    </source>
</evidence>